<keyword evidence="3" id="KW-1185">Reference proteome</keyword>
<feature type="region of interest" description="Disordered" evidence="1">
    <location>
        <begin position="496"/>
        <end position="562"/>
    </location>
</feature>
<protein>
    <submittedName>
        <fullName evidence="2">Uncharacterized protein</fullName>
    </submittedName>
</protein>
<dbReference type="PANTHER" id="PTHR48148">
    <property type="entry name" value="KERATINOCYTE PROLINE-RICH PROTEIN"/>
    <property type="match status" value="1"/>
</dbReference>
<dbReference type="OrthoDB" id="5429375at2759"/>
<reference evidence="2" key="1">
    <citation type="submission" date="2021-03" db="EMBL/GenBank/DDBJ databases">
        <authorList>
            <person name="Tagirdzhanova G."/>
        </authorList>
    </citation>
    <scope>NUCLEOTIDE SEQUENCE</scope>
</reference>
<feature type="compositionally biased region" description="Pro residues" evidence="1">
    <location>
        <begin position="512"/>
        <end position="541"/>
    </location>
</feature>
<evidence type="ECO:0000256" key="1">
    <source>
        <dbReference type="SAM" id="MobiDB-lite"/>
    </source>
</evidence>
<organism evidence="2 3">
    <name type="scientific">Alectoria fallacina</name>
    <dbReference type="NCBI Taxonomy" id="1903189"/>
    <lineage>
        <taxon>Eukaryota</taxon>
        <taxon>Fungi</taxon>
        <taxon>Dikarya</taxon>
        <taxon>Ascomycota</taxon>
        <taxon>Pezizomycotina</taxon>
        <taxon>Lecanoromycetes</taxon>
        <taxon>OSLEUM clade</taxon>
        <taxon>Lecanoromycetidae</taxon>
        <taxon>Lecanorales</taxon>
        <taxon>Lecanorineae</taxon>
        <taxon>Parmeliaceae</taxon>
        <taxon>Alectoria</taxon>
    </lineage>
</organism>
<comment type="caution">
    <text evidence="2">The sequence shown here is derived from an EMBL/GenBank/DDBJ whole genome shotgun (WGS) entry which is preliminary data.</text>
</comment>
<feature type="compositionally biased region" description="Basic residues" evidence="1">
    <location>
        <begin position="542"/>
        <end position="561"/>
    </location>
</feature>
<gene>
    <name evidence="2" type="ORF">ALECFALPRED_009244</name>
</gene>
<dbReference type="AlphaFoldDB" id="A0A8H3J6D9"/>
<feature type="compositionally biased region" description="Pro residues" evidence="1">
    <location>
        <begin position="271"/>
        <end position="369"/>
    </location>
</feature>
<feature type="compositionally biased region" description="Low complexity" evidence="1">
    <location>
        <begin position="85"/>
        <end position="109"/>
    </location>
</feature>
<evidence type="ECO:0000313" key="2">
    <source>
        <dbReference type="EMBL" id="CAF9941617.1"/>
    </source>
</evidence>
<evidence type="ECO:0000313" key="3">
    <source>
        <dbReference type="Proteomes" id="UP000664203"/>
    </source>
</evidence>
<dbReference type="PANTHER" id="PTHR48148:SF3">
    <property type="entry name" value="KERATINOCYTE PROLINE-RICH PROTEIN"/>
    <property type="match status" value="1"/>
</dbReference>
<feature type="region of interest" description="Disordered" evidence="1">
    <location>
        <begin position="271"/>
        <end position="371"/>
    </location>
</feature>
<dbReference type="EMBL" id="CAJPDR010000672">
    <property type="protein sequence ID" value="CAF9941617.1"/>
    <property type="molecule type" value="Genomic_DNA"/>
</dbReference>
<proteinExistence type="predicted"/>
<feature type="region of interest" description="Disordered" evidence="1">
    <location>
        <begin position="74"/>
        <end position="127"/>
    </location>
</feature>
<accession>A0A8H3J6D9</accession>
<dbReference type="Proteomes" id="UP000664203">
    <property type="component" value="Unassembled WGS sequence"/>
</dbReference>
<name>A0A8H3J6D9_9LECA</name>
<sequence length="578" mass="61388">MVLISGSHFGAIILNVYVSLSSGMEAFASTDSAQVSHVVIDLVYPNTGSANSSASAFPTATSLSSTSGSASYITSSSPEPSTLMTVFTSSPSSESTSATTTVSPKSTTTHFVDPRTPPASSTSYDLSSSSTESSIATFVPAAPPSNAHIARLAEIILPSVVGGAGIGAGVGTALWKLFGKLADAASVARALKQAQRVELLDRITARQEAWNTYIERRVLMEEGRNPGILTTDQVNKIRAVENGGESIWNSNDMPSLAKPCVGVPFCIDWPGSPPGSAPPPGPDPPSDPNPPSGPEPPSDPGPPSGPKPPSDPSPPSNPGPPSGPDPPSDPSPPSDPEPPSGPDPPSDPSPPSDPEPPPGPDPTPGPEPLPATEKSIRLANELPPLPQAVHLNGRFANLDLVRLVPEAYRTLPLDAKIVYVTKYDEHVWSQRLRYFKGAETAAVDLQNEPLNDWDFDRNGDLVNFSSLGNFKNLPREKQDELVAEFIHIRAEIETLQDMEDMERERVSDESPPTTPQSPAPDPPQPTPPSPPPPPPPPPPSPHQKHKPKPKPKHHKHKHAHPRLTGFKCFLAWNWNNCL</sequence>
<dbReference type="PRINTS" id="PR01217">
    <property type="entry name" value="PRICHEXTENSN"/>
</dbReference>